<reference evidence="3 4" key="1">
    <citation type="submission" date="2016-03" db="EMBL/GenBank/DDBJ databases">
        <title>Whole genome sequencing of Grifola frondosa 9006-11.</title>
        <authorList>
            <person name="Min B."/>
            <person name="Park H."/>
            <person name="Kim J.-G."/>
            <person name="Cho H."/>
            <person name="Oh Y.-L."/>
            <person name="Kong W.-S."/>
            <person name="Choi I.-G."/>
        </authorList>
    </citation>
    <scope>NUCLEOTIDE SEQUENCE [LARGE SCALE GENOMIC DNA]</scope>
    <source>
        <strain evidence="3 4">9006-11</strain>
    </source>
</reference>
<sequence>MPHTINLSGFSTSGVAAVVILPSSALAHSVTINFLSSNPDASPPTVPTTATKSPPARTRTSHKRAQSDTQSSHVVHKKPREFLTSKTAVGPPNLSAHGTTSKQAEDVVESSVTEPEDDPASLLAWVEQQKLALERECKNLKPKAVPQESS</sequence>
<evidence type="ECO:0000313" key="4">
    <source>
        <dbReference type="Proteomes" id="UP000092993"/>
    </source>
</evidence>
<name>A0A1C7M0F9_GRIFR</name>
<feature type="region of interest" description="Disordered" evidence="1">
    <location>
        <begin position="36"/>
        <end position="121"/>
    </location>
</feature>
<protein>
    <submittedName>
        <fullName evidence="3">Uncharacterized protein</fullName>
    </submittedName>
</protein>
<keyword evidence="2" id="KW-0732">Signal</keyword>
<accession>A0A1C7M0F9</accession>
<organism evidence="3 4">
    <name type="scientific">Grifola frondosa</name>
    <name type="common">Maitake</name>
    <name type="synonym">Polyporus frondosus</name>
    <dbReference type="NCBI Taxonomy" id="5627"/>
    <lineage>
        <taxon>Eukaryota</taxon>
        <taxon>Fungi</taxon>
        <taxon>Dikarya</taxon>
        <taxon>Basidiomycota</taxon>
        <taxon>Agaricomycotina</taxon>
        <taxon>Agaricomycetes</taxon>
        <taxon>Polyporales</taxon>
        <taxon>Grifolaceae</taxon>
        <taxon>Grifola</taxon>
    </lineage>
</organism>
<comment type="caution">
    <text evidence="3">The sequence shown here is derived from an EMBL/GenBank/DDBJ whole genome shotgun (WGS) entry which is preliminary data.</text>
</comment>
<evidence type="ECO:0000256" key="1">
    <source>
        <dbReference type="SAM" id="MobiDB-lite"/>
    </source>
</evidence>
<proteinExistence type="predicted"/>
<dbReference type="EMBL" id="LUGG01000015">
    <property type="protein sequence ID" value="OBZ69809.1"/>
    <property type="molecule type" value="Genomic_DNA"/>
</dbReference>
<keyword evidence="4" id="KW-1185">Reference proteome</keyword>
<evidence type="ECO:0000256" key="2">
    <source>
        <dbReference type="SAM" id="SignalP"/>
    </source>
</evidence>
<dbReference type="AlphaFoldDB" id="A0A1C7M0F9"/>
<feature type="signal peptide" evidence="2">
    <location>
        <begin position="1"/>
        <end position="27"/>
    </location>
</feature>
<gene>
    <name evidence="3" type="ORF">A0H81_10154</name>
</gene>
<feature type="chain" id="PRO_5008888873" evidence="2">
    <location>
        <begin position="28"/>
        <end position="150"/>
    </location>
</feature>
<evidence type="ECO:0000313" key="3">
    <source>
        <dbReference type="EMBL" id="OBZ69809.1"/>
    </source>
</evidence>
<dbReference type="Proteomes" id="UP000092993">
    <property type="component" value="Unassembled WGS sequence"/>
</dbReference>